<dbReference type="RefSeq" id="XP_012177828.1">
    <property type="nucleotide sequence ID" value="XM_012322438.1"/>
</dbReference>
<feature type="signal peptide" evidence="1">
    <location>
        <begin position="1"/>
        <end position="18"/>
    </location>
</feature>
<evidence type="ECO:0000256" key="1">
    <source>
        <dbReference type="SAM" id="SignalP"/>
    </source>
</evidence>
<dbReference type="GeneID" id="24093456"/>
<dbReference type="AlphaFoldDB" id="J4GI15"/>
<protein>
    <submittedName>
        <fullName evidence="2">Uncharacterized protein</fullName>
    </submittedName>
</protein>
<organism evidence="2 3">
    <name type="scientific">Fibroporia radiculosa</name>
    <dbReference type="NCBI Taxonomy" id="599839"/>
    <lineage>
        <taxon>Eukaryota</taxon>
        <taxon>Fungi</taxon>
        <taxon>Dikarya</taxon>
        <taxon>Basidiomycota</taxon>
        <taxon>Agaricomycotina</taxon>
        <taxon>Agaricomycetes</taxon>
        <taxon>Polyporales</taxon>
        <taxon>Fibroporiaceae</taxon>
        <taxon>Fibroporia</taxon>
    </lineage>
</organism>
<keyword evidence="1" id="KW-0732">Signal</keyword>
<dbReference type="HOGENOM" id="CLU_1496241_0_0_1"/>
<dbReference type="InParanoid" id="J4GI15"/>
<gene>
    <name evidence="2" type="ORF">FIBRA_00545</name>
</gene>
<name>J4GI15_9APHY</name>
<dbReference type="OrthoDB" id="4095724at2759"/>
<evidence type="ECO:0000313" key="3">
    <source>
        <dbReference type="Proteomes" id="UP000006352"/>
    </source>
</evidence>
<dbReference type="EMBL" id="HE796889">
    <property type="protein sequence ID" value="CCL98545.1"/>
    <property type="molecule type" value="Genomic_DNA"/>
</dbReference>
<feature type="chain" id="PRO_5003778152" evidence="1">
    <location>
        <begin position="19"/>
        <end position="168"/>
    </location>
</feature>
<accession>J4GI15</accession>
<evidence type="ECO:0000313" key="2">
    <source>
        <dbReference type="EMBL" id="CCL98545.1"/>
    </source>
</evidence>
<proteinExistence type="predicted"/>
<sequence>MLAKVFVYALLPIAAINAAPTIPKRGLLDDVKSAWSVATSDVASAVHGVETGYHLGVLEASATQIYDSLTSELGTATTKVFATVTTISSVPVVEVTSVGGGAITIATSGASSTMTTSFAGHTFVVPSVSATSSHNAAVGSSSLSLSKPMLVSAATILGGIFTGALFVL</sequence>
<keyword evidence="3" id="KW-1185">Reference proteome</keyword>
<reference evidence="2 3" key="1">
    <citation type="journal article" date="2012" name="Appl. Environ. Microbiol.">
        <title>Short-read sequencing for genomic analysis of the brown rot fungus Fibroporia radiculosa.</title>
        <authorList>
            <person name="Tang J.D."/>
            <person name="Perkins A.D."/>
            <person name="Sonstegard T.S."/>
            <person name="Schroeder S.G."/>
            <person name="Burgess S.C."/>
            <person name="Diehl S.V."/>
        </authorList>
    </citation>
    <scope>NUCLEOTIDE SEQUENCE [LARGE SCALE GENOMIC DNA]</scope>
    <source>
        <strain evidence="2 3">TFFH 294</strain>
    </source>
</reference>
<dbReference type="Proteomes" id="UP000006352">
    <property type="component" value="Unassembled WGS sequence"/>
</dbReference>